<dbReference type="CDD" id="cd07381">
    <property type="entry name" value="MPP_CapA"/>
    <property type="match status" value="1"/>
</dbReference>
<keyword evidence="3" id="KW-0812">Transmembrane</keyword>
<keyword evidence="3" id="KW-1133">Transmembrane helix</keyword>
<name>A0ABW0W0U5_9BACL</name>
<evidence type="ECO:0000256" key="2">
    <source>
        <dbReference type="SAM" id="MobiDB-lite"/>
    </source>
</evidence>
<feature type="transmembrane region" description="Helical" evidence="3">
    <location>
        <begin position="23"/>
        <end position="44"/>
    </location>
</feature>
<proteinExistence type="inferred from homology"/>
<dbReference type="InterPro" id="IPR019079">
    <property type="entry name" value="Capsule_synth_CapA"/>
</dbReference>
<sequence length="495" mass="51720">MYVSRSESHQHNKKRKARRMKRLLVINLIMIGIIGGLVIVYFTLGSKNGAKNAADGITQQQTTDKPSVTDDHPSSEQHSDDGGDAPANGSNSSHQPSDNGGGGTAPGTGADAGADNGAVNGKGTDTGSGSNNGAVNGPDAGTNVNSGTNGGTAGGTNANSGSGSGSDPDNSGDAAGGLENDNKVTLSFVGDILLAGSVDALMKKNGYEYPYLKALPFLTAPDLTAANLETPITERGVPAPNKSFVFKGSPKSLPAFKQAGFDIVNLANNHTLDQGVEGLFDTINHLGGAKIPNMGAGRNDSEAFKPMILDAKGVRVAYLGLTRVVPVGSWKAEKNRPGLAETYDARRALKAIREAKKQADIVVVMVHWGIERADKPNAVQKELAHAYIDAGADLIIGSHPHVLQGFEQYKGKWISYSLGNFIFNMTATDRTKDTGVLDAVCSQKGDCSLRFHPMRAVNSQPIPLVGDKAAALLKRISGLSFKASLDQDGYINAKG</sequence>
<evidence type="ECO:0000313" key="6">
    <source>
        <dbReference type="Proteomes" id="UP001596047"/>
    </source>
</evidence>
<evidence type="ECO:0000259" key="4">
    <source>
        <dbReference type="SMART" id="SM00854"/>
    </source>
</evidence>
<feature type="compositionally biased region" description="Polar residues" evidence="2">
    <location>
        <begin position="57"/>
        <end position="66"/>
    </location>
</feature>
<dbReference type="SMART" id="SM00854">
    <property type="entry name" value="PGA_cap"/>
    <property type="match status" value="1"/>
</dbReference>
<dbReference type="InterPro" id="IPR052169">
    <property type="entry name" value="CW_Biosynth-Accessory"/>
</dbReference>
<evidence type="ECO:0000313" key="5">
    <source>
        <dbReference type="EMBL" id="MFC5651515.1"/>
    </source>
</evidence>
<feature type="compositionally biased region" description="Low complexity" evidence="2">
    <location>
        <begin position="155"/>
        <end position="177"/>
    </location>
</feature>
<accession>A0ABW0W0U5</accession>
<dbReference type="SUPFAM" id="SSF56300">
    <property type="entry name" value="Metallo-dependent phosphatases"/>
    <property type="match status" value="1"/>
</dbReference>
<feature type="region of interest" description="Disordered" evidence="2">
    <location>
        <begin position="54"/>
        <end position="178"/>
    </location>
</feature>
<reference evidence="6" key="1">
    <citation type="journal article" date="2019" name="Int. J. Syst. Evol. Microbiol.">
        <title>The Global Catalogue of Microorganisms (GCM) 10K type strain sequencing project: providing services to taxonomists for standard genome sequencing and annotation.</title>
        <authorList>
            <consortium name="The Broad Institute Genomics Platform"/>
            <consortium name="The Broad Institute Genome Sequencing Center for Infectious Disease"/>
            <person name="Wu L."/>
            <person name="Ma J."/>
        </authorList>
    </citation>
    <scope>NUCLEOTIDE SEQUENCE [LARGE SCALE GENOMIC DNA]</scope>
    <source>
        <strain evidence="6">CGMCC 1.3240</strain>
    </source>
</reference>
<gene>
    <name evidence="5" type="ORF">ACFPYJ_20840</name>
</gene>
<keyword evidence="6" id="KW-1185">Reference proteome</keyword>
<feature type="compositionally biased region" description="Polar residues" evidence="2">
    <location>
        <begin position="88"/>
        <end position="97"/>
    </location>
</feature>
<feature type="compositionally biased region" description="Low complexity" evidence="2">
    <location>
        <begin position="107"/>
        <end position="123"/>
    </location>
</feature>
<evidence type="ECO:0000256" key="3">
    <source>
        <dbReference type="SAM" id="Phobius"/>
    </source>
</evidence>
<dbReference type="PANTHER" id="PTHR33393">
    <property type="entry name" value="POLYGLUTAMINE SYNTHESIS ACCESSORY PROTEIN RV0574C-RELATED"/>
    <property type="match status" value="1"/>
</dbReference>
<dbReference type="EMBL" id="JBHSOW010000079">
    <property type="protein sequence ID" value="MFC5651515.1"/>
    <property type="molecule type" value="Genomic_DNA"/>
</dbReference>
<comment type="similarity">
    <text evidence="1">Belongs to the CapA family.</text>
</comment>
<feature type="domain" description="Capsule synthesis protein CapA" evidence="4">
    <location>
        <begin position="185"/>
        <end position="425"/>
    </location>
</feature>
<keyword evidence="3" id="KW-0472">Membrane</keyword>
<dbReference type="Gene3D" id="3.60.21.10">
    <property type="match status" value="1"/>
</dbReference>
<protein>
    <submittedName>
        <fullName evidence="5">CapA family protein</fullName>
    </submittedName>
</protein>
<dbReference type="InterPro" id="IPR029052">
    <property type="entry name" value="Metallo-depent_PP-like"/>
</dbReference>
<dbReference type="Proteomes" id="UP001596047">
    <property type="component" value="Unassembled WGS sequence"/>
</dbReference>
<dbReference type="RefSeq" id="WP_379190143.1">
    <property type="nucleotide sequence ID" value="NZ_JBHSOW010000079.1"/>
</dbReference>
<organism evidence="5 6">
    <name type="scientific">Paenibacillus solisilvae</name>
    <dbReference type="NCBI Taxonomy" id="2486751"/>
    <lineage>
        <taxon>Bacteria</taxon>
        <taxon>Bacillati</taxon>
        <taxon>Bacillota</taxon>
        <taxon>Bacilli</taxon>
        <taxon>Bacillales</taxon>
        <taxon>Paenibacillaceae</taxon>
        <taxon>Paenibacillus</taxon>
    </lineage>
</organism>
<dbReference type="Pfam" id="PF09587">
    <property type="entry name" value="PGA_cap"/>
    <property type="match status" value="1"/>
</dbReference>
<dbReference type="PANTHER" id="PTHR33393:SF13">
    <property type="entry name" value="PGA BIOSYNTHESIS PROTEIN CAPA"/>
    <property type="match status" value="1"/>
</dbReference>
<feature type="compositionally biased region" description="Polar residues" evidence="2">
    <location>
        <begin position="125"/>
        <end position="134"/>
    </location>
</feature>
<comment type="caution">
    <text evidence="5">The sequence shown here is derived from an EMBL/GenBank/DDBJ whole genome shotgun (WGS) entry which is preliminary data.</text>
</comment>
<evidence type="ECO:0000256" key="1">
    <source>
        <dbReference type="ARBA" id="ARBA00005662"/>
    </source>
</evidence>
<feature type="compositionally biased region" description="Basic and acidic residues" evidence="2">
    <location>
        <begin position="67"/>
        <end position="81"/>
    </location>
</feature>